<dbReference type="Pfam" id="PF00589">
    <property type="entry name" value="Phage_integrase"/>
    <property type="match status" value="1"/>
</dbReference>
<dbReference type="Proteomes" id="UP001056255">
    <property type="component" value="Chromosome I"/>
</dbReference>
<dbReference type="PROSITE" id="PS51898">
    <property type="entry name" value="TYR_RECOMBINASE"/>
    <property type="match status" value="1"/>
</dbReference>
<dbReference type="Gene3D" id="1.10.443.10">
    <property type="entry name" value="Intergrase catalytic core"/>
    <property type="match status" value="1"/>
</dbReference>
<dbReference type="InterPro" id="IPR050090">
    <property type="entry name" value="Tyrosine_recombinase_XerCD"/>
</dbReference>
<accession>A0ABY4WNG3</accession>
<feature type="domain" description="Tyr recombinase" evidence="5">
    <location>
        <begin position="190"/>
        <end position="380"/>
    </location>
</feature>
<dbReference type="InterPro" id="IPR013762">
    <property type="entry name" value="Integrase-like_cat_sf"/>
</dbReference>
<protein>
    <submittedName>
        <fullName evidence="6">Phage integrase Arm DNA-binding domain-containing protein</fullName>
    </submittedName>
</protein>
<dbReference type="Pfam" id="PF09003">
    <property type="entry name" value="Arm-DNA-bind_1"/>
    <property type="match status" value="1"/>
</dbReference>
<dbReference type="GO" id="GO:0003677">
    <property type="term" value="F:DNA binding"/>
    <property type="evidence" value="ECO:0007669"/>
    <property type="project" value="UniProtKB-KW"/>
</dbReference>
<evidence type="ECO:0000313" key="7">
    <source>
        <dbReference type="Proteomes" id="UP001056255"/>
    </source>
</evidence>
<evidence type="ECO:0000256" key="3">
    <source>
        <dbReference type="ARBA" id="ARBA00023125"/>
    </source>
</evidence>
<dbReference type="InterPro" id="IPR010998">
    <property type="entry name" value="Integrase_recombinase_N"/>
</dbReference>
<dbReference type="Gene3D" id="3.30.160.60">
    <property type="entry name" value="Classic Zinc Finger"/>
    <property type="match status" value="1"/>
</dbReference>
<proteinExistence type="inferred from homology"/>
<evidence type="ECO:0000256" key="2">
    <source>
        <dbReference type="ARBA" id="ARBA00022908"/>
    </source>
</evidence>
<dbReference type="InterPro" id="IPR011010">
    <property type="entry name" value="DNA_brk_join_enz"/>
</dbReference>
<dbReference type="PANTHER" id="PTHR30349:SF64">
    <property type="entry name" value="PROPHAGE INTEGRASE INTD-RELATED"/>
    <property type="match status" value="1"/>
</dbReference>
<keyword evidence="7" id="KW-1185">Reference proteome</keyword>
<keyword evidence="2" id="KW-0229">DNA integration</keyword>
<evidence type="ECO:0000259" key="5">
    <source>
        <dbReference type="PROSITE" id="PS51898"/>
    </source>
</evidence>
<evidence type="ECO:0000313" key="6">
    <source>
        <dbReference type="EMBL" id="USH01111.1"/>
    </source>
</evidence>
<evidence type="ECO:0000256" key="1">
    <source>
        <dbReference type="ARBA" id="ARBA00008857"/>
    </source>
</evidence>
<dbReference type="SUPFAM" id="SSF56349">
    <property type="entry name" value="DNA breaking-rejoining enzymes"/>
    <property type="match status" value="1"/>
</dbReference>
<evidence type="ECO:0000256" key="4">
    <source>
        <dbReference type="ARBA" id="ARBA00023172"/>
    </source>
</evidence>
<dbReference type="Gene3D" id="1.10.150.130">
    <property type="match status" value="1"/>
</dbReference>
<dbReference type="RefSeq" id="WP_251875161.1">
    <property type="nucleotide sequence ID" value="NZ_CP082275.1"/>
</dbReference>
<dbReference type="SUPFAM" id="SSF54171">
    <property type="entry name" value="DNA-binding domain"/>
    <property type="match status" value="1"/>
</dbReference>
<organism evidence="6 7">
    <name type="scientific">Grimontia kaedaensis</name>
    <dbReference type="NCBI Taxonomy" id="2872157"/>
    <lineage>
        <taxon>Bacteria</taxon>
        <taxon>Pseudomonadati</taxon>
        <taxon>Pseudomonadota</taxon>
        <taxon>Gammaproteobacteria</taxon>
        <taxon>Vibrionales</taxon>
        <taxon>Vibrionaceae</taxon>
        <taxon>Grimontia</taxon>
    </lineage>
</organism>
<keyword evidence="4" id="KW-0233">DNA recombination</keyword>
<dbReference type="EMBL" id="CP082275">
    <property type="protein sequence ID" value="USH01111.1"/>
    <property type="molecule type" value="Genomic_DNA"/>
</dbReference>
<dbReference type="PANTHER" id="PTHR30349">
    <property type="entry name" value="PHAGE INTEGRASE-RELATED"/>
    <property type="match status" value="1"/>
</dbReference>
<reference evidence="6" key="1">
    <citation type="submission" date="2021-08" db="EMBL/GenBank/DDBJ databases">
        <authorList>
            <person name="Sakaguchi M."/>
            <person name="Kikuchi T."/>
            <person name="Urbanczyk H."/>
        </authorList>
    </citation>
    <scope>NUCLEOTIDE SEQUENCE</scope>
    <source>
        <strain evidence="6">020920N</strain>
    </source>
</reference>
<dbReference type="InterPro" id="IPR016177">
    <property type="entry name" value="DNA-bd_dom_sf"/>
</dbReference>
<keyword evidence="3 6" id="KW-0238">DNA-binding</keyword>
<comment type="similarity">
    <text evidence="1">Belongs to the 'phage' integrase family.</text>
</comment>
<dbReference type="InterPro" id="IPR002104">
    <property type="entry name" value="Integrase_catalytic"/>
</dbReference>
<sequence>MAARPRSHNLTIQNLYEKLDKRSGKVYYQYRDARTGRFHGLGTDRKRAIAAAKELNERIAVQMLEHYQNILEQNTAKVTRHGIRTATWCKRYMTLQRERRKSGELTENTVKQRGYCIKVLETRLGQVGLKDIDTKSLAKILDEYRAKKKTHMAARLRSTWIDCFKEALHAGEIEGGINPAVATRAPRLKVARNRLTRDEWPLLVETAKKQSFPYMLHSLYLALTTGLRRQDLCDLRFSDVKHGHLLVSINKSRGKTKLAFPLTLTNPLVGLSLGEIIELCRATGVLSHYLLHLTTKHAPTRKGSKVSAMSLSKSFLKIRDESGLTWKDGTAPSFHELRSLAERTYADLGYDTQVLLGHKSRKMTDKYHDERGSEYVYVKAPSKL</sequence>
<dbReference type="InterPro" id="IPR015094">
    <property type="entry name" value="Integrase_lambda-typ_DNA-bd_N"/>
</dbReference>
<gene>
    <name evidence="6" type="ORF">K6Q96_09175</name>
</gene>
<name>A0ABY4WNG3_9GAMM</name>